<dbReference type="InterPro" id="IPR013083">
    <property type="entry name" value="Znf_RING/FYVE/PHD"/>
</dbReference>
<dbReference type="InterPro" id="IPR001841">
    <property type="entry name" value="Znf_RING"/>
</dbReference>
<dbReference type="Proteomes" id="UP000095023">
    <property type="component" value="Unassembled WGS sequence"/>
</dbReference>
<dbReference type="PROSITE" id="PS50089">
    <property type="entry name" value="ZF_RING_2"/>
    <property type="match status" value="1"/>
</dbReference>
<feature type="region of interest" description="Disordered" evidence="5">
    <location>
        <begin position="212"/>
        <end position="232"/>
    </location>
</feature>
<evidence type="ECO:0000256" key="3">
    <source>
        <dbReference type="ARBA" id="ARBA00022833"/>
    </source>
</evidence>
<dbReference type="PANTHER" id="PTHR15710">
    <property type="entry name" value="E3 UBIQUITIN-PROTEIN LIGASE PRAJA"/>
    <property type="match status" value="1"/>
</dbReference>
<keyword evidence="2 4" id="KW-0863">Zinc-finger</keyword>
<reference evidence="8" key="1">
    <citation type="submission" date="2016-02" db="EMBL/GenBank/DDBJ databases">
        <title>Comparative genomics of biotechnologically important yeasts.</title>
        <authorList>
            <consortium name="DOE Joint Genome Institute"/>
            <person name="Riley R."/>
            <person name="Haridas S."/>
            <person name="Wolfe K.H."/>
            <person name="Lopes M.R."/>
            <person name="Hittinger C.T."/>
            <person name="Goker M."/>
            <person name="Salamov A."/>
            <person name="Wisecaver J."/>
            <person name="Long T.M."/>
            <person name="Aerts A.L."/>
            <person name="Barry K."/>
            <person name="Choi C."/>
            <person name="Clum A."/>
            <person name="Coughlan A.Y."/>
            <person name="Deshpande S."/>
            <person name="Douglass A.P."/>
            <person name="Hanson S.J."/>
            <person name="Klenk H.-P."/>
            <person name="Labutti K."/>
            <person name="Lapidus A."/>
            <person name="Lindquist E."/>
            <person name="Lipzen A."/>
            <person name="Meier-Kolthoff J.P."/>
            <person name="Ohm R.A."/>
            <person name="Otillar R.P."/>
            <person name="Pangilinan J."/>
            <person name="Peng Y."/>
            <person name="Rokas A."/>
            <person name="Rosa C.A."/>
            <person name="Scheuner C."/>
            <person name="Sibirny A.A."/>
            <person name="Slot J.C."/>
            <person name="Stielow J.B."/>
            <person name="Sun H."/>
            <person name="Kurtzman C.P."/>
            <person name="Blackwell M."/>
            <person name="Jeffries T.W."/>
            <person name="Grigoriev I.V."/>
        </authorList>
    </citation>
    <scope>NUCLEOTIDE SEQUENCE [LARGE SCALE GENOMIC DNA]</scope>
    <source>
        <strain evidence="8">NRRL Y-17796</strain>
    </source>
</reference>
<feature type="compositionally biased region" description="Low complexity" evidence="5">
    <location>
        <begin position="352"/>
        <end position="361"/>
    </location>
</feature>
<dbReference type="OrthoDB" id="4097070at2759"/>
<feature type="compositionally biased region" description="Basic and acidic residues" evidence="5">
    <location>
        <begin position="1"/>
        <end position="19"/>
    </location>
</feature>
<gene>
    <name evidence="7" type="ORF">CANCADRAFT_97002</name>
</gene>
<feature type="region of interest" description="Disordered" evidence="5">
    <location>
        <begin position="76"/>
        <end position="118"/>
    </location>
</feature>
<keyword evidence="3" id="KW-0862">Zinc</keyword>
<dbReference type="SMART" id="SM00184">
    <property type="entry name" value="RING"/>
    <property type="match status" value="2"/>
</dbReference>
<evidence type="ECO:0000259" key="6">
    <source>
        <dbReference type="PROSITE" id="PS50089"/>
    </source>
</evidence>
<dbReference type="GO" id="GO:0005737">
    <property type="term" value="C:cytoplasm"/>
    <property type="evidence" value="ECO:0007669"/>
    <property type="project" value="TreeGrafter"/>
</dbReference>
<evidence type="ECO:0000256" key="4">
    <source>
        <dbReference type="PROSITE-ProRule" id="PRU00175"/>
    </source>
</evidence>
<feature type="compositionally biased region" description="Polar residues" evidence="5">
    <location>
        <begin position="278"/>
        <end position="299"/>
    </location>
</feature>
<dbReference type="Gene3D" id="3.30.40.10">
    <property type="entry name" value="Zinc/RING finger domain, C3HC4 (zinc finger)"/>
    <property type="match status" value="1"/>
</dbReference>
<proteinExistence type="predicted"/>
<dbReference type="GO" id="GO:0061630">
    <property type="term" value="F:ubiquitin protein ligase activity"/>
    <property type="evidence" value="ECO:0007669"/>
    <property type="project" value="TreeGrafter"/>
</dbReference>
<feature type="region of interest" description="Disordered" evidence="5">
    <location>
        <begin position="277"/>
        <end position="377"/>
    </location>
</feature>
<dbReference type="GO" id="GO:0008270">
    <property type="term" value="F:zinc ion binding"/>
    <property type="evidence" value="ECO:0007669"/>
    <property type="project" value="UniProtKB-KW"/>
</dbReference>
<evidence type="ECO:0000313" key="7">
    <source>
        <dbReference type="EMBL" id="ODV89871.1"/>
    </source>
</evidence>
<name>A0A1E4TDN5_9ASCO</name>
<feature type="region of interest" description="Disordered" evidence="5">
    <location>
        <begin position="1"/>
        <end position="45"/>
    </location>
</feature>
<evidence type="ECO:0000313" key="8">
    <source>
        <dbReference type="Proteomes" id="UP000095023"/>
    </source>
</evidence>
<evidence type="ECO:0000256" key="2">
    <source>
        <dbReference type="ARBA" id="ARBA00022771"/>
    </source>
</evidence>
<sequence length="603" mass="65571">MDRPPYEDDFSRPPDHTNDQHIPSSDTDNDQEPPQPQQPQQRYNFFVSLPPVFVPLVYQSGQATNSDQFHVSANLAGRSPAESDTRSDSAQRPQPPQPPHPAHDSANGGNAPNSSDAQRPNVVFYQLPELTFVFGGEWGIPFGMFGPERAKPHASRKAVDALQVCDPNLLPESDRQCAICMEPYEALPPGTHDLQTLVNFVDGITYAHSSLSDTDKDVDPVSETSPAGEKASITVPHVPLRLPCNHLFGAPCIKEWLSTSVSCPLCRAELESNAAEASVTTETTGNERQQHQAGTNDTGNGPARERNITATFRPDAPQQRPIRFIFGPAPVAGQAPANQHGNQHSSGEGSENNINNNNIQNTDPVGGTETTSTIRPGMPQERPVRVVFGPQPAAEQAPMNEPENQNLPGGGPENINYRNNNNAQNTTASGIGNFPLPQFFAPFIAAATGGAVPRPPINETNNVDTTAAPRMPSESQNQRRPFPMIRAEFRPPARNMSRTPVSTAIRSHPYERPGDGTRSPVATGMPVCATAQIGACVEENSNKLIQLECNHSYHPQCLGLSLRTHNEEDSVPVDESELQEWASSNPHVRCTLCRRSRMVTNIL</sequence>
<dbReference type="GO" id="GO:0016567">
    <property type="term" value="P:protein ubiquitination"/>
    <property type="evidence" value="ECO:0007669"/>
    <property type="project" value="TreeGrafter"/>
</dbReference>
<organism evidence="7 8">
    <name type="scientific">Tortispora caseinolytica NRRL Y-17796</name>
    <dbReference type="NCBI Taxonomy" id="767744"/>
    <lineage>
        <taxon>Eukaryota</taxon>
        <taxon>Fungi</taxon>
        <taxon>Dikarya</taxon>
        <taxon>Ascomycota</taxon>
        <taxon>Saccharomycotina</taxon>
        <taxon>Trigonopsidomycetes</taxon>
        <taxon>Trigonopsidales</taxon>
        <taxon>Trigonopsidaceae</taxon>
        <taxon>Tortispora</taxon>
    </lineage>
</organism>
<evidence type="ECO:0000256" key="5">
    <source>
        <dbReference type="SAM" id="MobiDB-lite"/>
    </source>
</evidence>
<protein>
    <recommendedName>
        <fullName evidence="6">RING-type domain-containing protein</fullName>
    </recommendedName>
</protein>
<dbReference type="Pfam" id="PF13639">
    <property type="entry name" value="zf-RING_2"/>
    <property type="match status" value="1"/>
</dbReference>
<feature type="domain" description="RING-type" evidence="6">
    <location>
        <begin position="177"/>
        <end position="267"/>
    </location>
</feature>
<accession>A0A1E4TDN5</accession>
<dbReference type="AlphaFoldDB" id="A0A1E4TDN5"/>
<keyword evidence="8" id="KW-1185">Reference proteome</keyword>
<dbReference type="EMBL" id="KV453842">
    <property type="protein sequence ID" value="ODV89871.1"/>
    <property type="molecule type" value="Genomic_DNA"/>
</dbReference>
<keyword evidence="1" id="KW-0479">Metal-binding</keyword>
<feature type="region of interest" description="Disordered" evidence="5">
    <location>
        <begin position="460"/>
        <end position="479"/>
    </location>
</feature>
<feature type="compositionally biased region" description="Polar residues" evidence="5">
    <location>
        <begin position="336"/>
        <end position="351"/>
    </location>
</feature>
<evidence type="ECO:0000256" key="1">
    <source>
        <dbReference type="ARBA" id="ARBA00022723"/>
    </source>
</evidence>
<dbReference type="SUPFAM" id="SSF57850">
    <property type="entry name" value="RING/U-box"/>
    <property type="match status" value="1"/>
</dbReference>
<feature type="region of interest" description="Disordered" evidence="5">
    <location>
        <begin position="393"/>
        <end position="413"/>
    </location>
</feature>
<feature type="compositionally biased region" description="Polar residues" evidence="5">
    <location>
        <begin position="107"/>
        <end position="118"/>
    </location>
</feature>
<dbReference type="PANTHER" id="PTHR15710:SF243">
    <property type="entry name" value="E3 UBIQUITIN-PROTEIN LIGASE PRAJA-2 ISOFORM X1"/>
    <property type="match status" value="1"/>
</dbReference>